<evidence type="ECO:0000313" key="5">
    <source>
        <dbReference type="Proteomes" id="UP001152803"/>
    </source>
</evidence>
<reference evidence="4" key="1">
    <citation type="journal article" date="2023" name="Science">
        <title>Genome structures resolve the early diversification of teleost fishes.</title>
        <authorList>
            <person name="Parey E."/>
            <person name="Louis A."/>
            <person name="Montfort J."/>
            <person name="Bouchez O."/>
            <person name="Roques C."/>
            <person name="Iampietro C."/>
            <person name="Lluch J."/>
            <person name="Castinel A."/>
            <person name="Donnadieu C."/>
            <person name="Desvignes T."/>
            <person name="Floi Bucao C."/>
            <person name="Jouanno E."/>
            <person name="Wen M."/>
            <person name="Mejri S."/>
            <person name="Dirks R."/>
            <person name="Jansen H."/>
            <person name="Henkel C."/>
            <person name="Chen W.J."/>
            <person name="Zahm M."/>
            <person name="Cabau C."/>
            <person name="Klopp C."/>
            <person name="Thompson A.W."/>
            <person name="Robinson-Rechavi M."/>
            <person name="Braasch I."/>
            <person name="Lecointre G."/>
            <person name="Bobe J."/>
            <person name="Postlethwait J.H."/>
            <person name="Berthelot C."/>
            <person name="Roest Crollius H."/>
            <person name="Guiguen Y."/>
        </authorList>
    </citation>
    <scope>NUCLEOTIDE SEQUENCE</scope>
    <source>
        <strain evidence="4">Concon-B</strain>
    </source>
</reference>
<dbReference type="InterPro" id="IPR039646">
    <property type="entry name" value="ZNHIT2"/>
</dbReference>
<evidence type="ECO:0000259" key="3">
    <source>
        <dbReference type="PROSITE" id="PS51083"/>
    </source>
</evidence>
<proteinExistence type="predicted"/>
<feature type="domain" description="HIT-type" evidence="3">
    <location>
        <begin position="82"/>
        <end position="115"/>
    </location>
</feature>
<dbReference type="AlphaFoldDB" id="A0A9Q1DPZ4"/>
<sequence length="656" mass="72818">MNPILRHKIPACVRTLLTDIGPRDEQHYLKEENDNEPEILTVDGIKLPGRGVAVQDELLAPAGRREEKEEGGMGLRKEGRVCGLCLSKPPFYTCPRCNVLYCGLACYRSSAHSVCSEEFYKESVIEELRGMGETEEEGKRKMQEILLRLSRDGERKGGTAEVFQGMEEGEEDGALVNGEVLVLLSRLAEIQSTGAGDTGEVEDILKKLKEIGEKEGERRPINETVACHRDTEELEEQDLAQRFSGLDMESMPEEQLWALLPQQDKERFEGLVKDGAVGGLVPLWSPWWERHEGGEGALIELLEEEREGEEQVATWKESDRDSPEGRSTSGEGVNTEREEQGEEGGLKERDRKRVREVEEERGRMHGKSERGKSGENRTESSIAVHGNEEDGSGGGEGNGTGPCEKETTSQMQQGHQKRMKPPRTESKGSKSPSSLVPRVNRKILPLNILSSQASPLVRYSLVNVLYGYTTSLSLFNGDLSELDMIQEFCQVVLAISESLSSNRVFSSLQEAVEAGTRLAMEIGCFAPGDPDAQTRAVEAIAHILAGKSKQDTVGYTLAALSQLQAVLSQARGALPKEGDGRETRRKYFLAGKKCEFLQSWVKDSGPAVRLLAGCVWREHMKMAKERKCLDKEKKVVEESWKKGRGRGKGKLIEEMD</sequence>
<keyword evidence="1" id="KW-0863">Zinc-finger</keyword>
<dbReference type="SUPFAM" id="SSF144232">
    <property type="entry name" value="HIT/MYND zinc finger-like"/>
    <property type="match status" value="1"/>
</dbReference>
<protein>
    <recommendedName>
        <fullName evidence="3">HIT-type domain-containing protein</fullName>
    </recommendedName>
</protein>
<dbReference type="PANTHER" id="PTHR15555">
    <property type="entry name" value="ZINC FINGER HIT DOMAIN CONTAINING PROTEIN 2 PROTEIN FON -RELATED"/>
    <property type="match status" value="1"/>
</dbReference>
<organism evidence="4 5">
    <name type="scientific">Conger conger</name>
    <name type="common">Conger eel</name>
    <name type="synonym">Muraena conger</name>
    <dbReference type="NCBI Taxonomy" id="82655"/>
    <lineage>
        <taxon>Eukaryota</taxon>
        <taxon>Metazoa</taxon>
        <taxon>Chordata</taxon>
        <taxon>Craniata</taxon>
        <taxon>Vertebrata</taxon>
        <taxon>Euteleostomi</taxon>
        <taxon>Actinopterygii</taxon>
        <taxon>Neopterygii</taxon>
        <taxon>Teleostei</taxon>
        <taxon>Anguilliformes</taxon>
        <taxon>Congridae</taxon>
        <taxon>Conger</taxon>
    </lineage>
</organism>
<evidence type="ECO:0000256" key="2">
    <source>
        <dbReference type="SAM" id="MobiDB-lite"/>
    </source>
</evidence>
<dbReference type="EMBL" id="JAFJMO010000005">
    <property type="protein sequence ID" value="KAJ8276572.1"/>
    <property type="molecule type" value="Genomic_DNA"/>
</dbReference>
<dbReference type="PANTHER" id="PTHR15555:SF0">
    <property type="entry name" value="ZINC FINGER HIT DOMAIN-CONTAINING PROTEIN 2"/>
    <property type="match status" value="1"/>
</dbReference>
<dbReference type="CDD" id="cd23024">
    <property type="entry name" value="zf-HIT_ZNHIT2-3"/>
    <property type="match status" value="1"/>
</dbReference>
<dbReference type="Proteomes" id="UP001152803">
    <property type="component" value="Unassembled WGS sequence"/>
</dbReference>
<feature type="compositionally biased region" description="Basic and acidic residues" evidence="2">
    <location>
        <begin position="334"/>
        <end position="378"/>
    </location>
</feature>
<dbReference type="PROSITE" id="PS51083">
    <property type="entry name" value="ZF_HIT"/>
    <property type="match status" value="1"/>
</dbReference>
<feature type="region of interest" description="Disordered" evidence="2">
    <location>
        <begin position="305"/>
        <end position="437"/>
    </location>
</feature>
<evidence type="ECO:0000256" key="1">
    <source>
        <dbReference type="PROSITE-ProRule" id="PRU00453"/>
    </source>
</evidence>
<comment type="caution">
    <text evidence="4">The sequence shown here is derived from an EMBL/GenBank/DDBJ whole genome shotgun (WGS) entry which is preliminary data.</text>
</comment>
<dbReference type="Gene3D" id="3.30.60.190">
    <property type="match status" value="1"/>
</dbReference>
<keyword evidence="1" id="KW-0479">Metal-binding</keyword>
<dbReference type="Pfam" id="PF04438">
    <property type="entry name" value="zf-HIT"/>
    <property type="match status" value="1"/>
</dbReference>
<dbReference type="OrthoDB" id="10005492at2759"/>
<dbReference type="GO" id="GO:0008270">
    <property type="term" value="F:zinc ion binding"/>
    <property type="evidence" value="ECO:0007669"/>
    <property type="project" value="UniProtKB-UniRule"/>
</dbReference>
<dbReference type="InterPro" id="IPR007529">
    <property type="entry name" value="Znf_HIT"/>
</dbReference>
<keyword evidence="1" id="KW-0862">Zinc</keyword>
<name>A0A9Q1DPZ4_CONCO</name>
<keyword evidence="5" id="KW-1185">Reference proteome</keyword>
<gene>
    <name evidence="4" type="ORF">COCON_G00083240</name>
</gene>
<evidence type="ECO:0000313" key="4">
    <source>
        <dbReference type="EMBL" id="KAJ8276572.1"/>
    </source>
</evidence>
<accession>A0A9Q1DPZ4</accession>